<name>A0A0D0E5N6_9AGAM</name>
<feature type="region of interest" description="Disordered" evidence="1">
    <location>
        <begin position="29"/>
        <end position="65"/>
    </location>
</feature>
<evidence type="ECO:0000313" key="3">
    <source>
        <dbReference type="Proteomes" id="UP000054538"/>
    </source>
</evidence>
<proteinExistence type="predicted"/>
<reference evidence="2 3" key="1">
    <citation type="submission" date="2014-04" db="EMBL/GenBank/DDBJ databases">
        <authorList>
            <consortium name="DOE Joint Genome Institute"/>
            <person name="Kuo A."/>
            <person name="Kohler A."/>
            <person name="Jargeat P."/>
            <person name="Nagy L.G."/>
            <person name="Floudas D."/>
            <person name="Copeland A."/>
            <person name="Barry K.W."/>
            <person name="Cichocki N."/>
            <person name="Veneault-Fourrey C."/>
            <person name="LaButti K."/>
            <person name="Lindquist E.A."/>
            <person name="Lipzen A."/>
            <person name="Lundell T."/>
            <person name="Morin E."/>
            <person name="Murat C."/>
            <person name="Sun H."/>
            <person name="Tunlid A."/>
            <person name="Henrissat B."/>
            <person name="Grigoriev I.V."/>
            <person name="Hibbett D.S."/>
            <person name="Martin F."/>
            <person name="Nordberg H.P."/>
            <person name="Cantor M.N."/>
            <person name="Hua S.X."/>
        </authorList>
    </citation>
    <scope>NUCLEOTIDE SEQUENCE [LARGE SCALE GENOMIC DNA]</scope>
    <source>
        <strain evidence="2 3">Ve08.2h10</strain>
    </source>
</reference>
<keyword evidence="3" id="KW-1185">Reference proteome</keyword>
<dbReference type="EMBL" id="KN825239">
    <property type="protein sequence ID" value="KIK92830.1"/>
    <property type="molecule type" value="Genomic_DNA"/>
</dbReference>
<accession>A0A0D0E5N6</accession>
<dbReference type="HOGENOM" id="CLU_2850370_0_0_1"/>
<dbReference type="AlphaFoldDB" id="A0A0D0E5N6"/>
<gene>
    <name evidence="2" type="ORF">PAXRUDRAFT_551414</name>
</gene>
<sequence>MRAFLPYAYDIKHELSIWKSNWDGDLTERKSEKGVDDEAESTSDTRIPFACTRADRKRERRRPLQ</sequence>
<dbReference type="Proteomes" id="UP000054538">
    <property type="component" value="Unassembled WGS sequence"/>
</dbReference>
<dbReference type="InParanoid" id="A0A0D0E5N6"/>
<organism evidence="2 3">
    <name type="scientific">Paxillus rubicundulus Ve08.2h10</name>
    <dbReference type="NCBI Taxonomy" id="930991"/>
    <lineage>
        <taxon>Eukaryota</taxon>
        <taxon>Fungi</taxon>
        <taxon>Dikarya</taxon>
        <taxon>Basidiomycota</taxon>
        <taxon>Agaricomycotina</taxon>
        <taxon>Agaricomycetes</taxon>
        <taxon>Agaricomycetidae</taxon>
        <taxon>Boletales</taxon>
        <taxon>Paxilineae</taxon>
        <taxon>Paxillaceae</taxon>
        <taxon>Paxillus</taxon>
    </lineage>
</organism>
<evidence type="ECO:0000313" key="2">
    <source>
        <dbReference type="EMBL" id="KIK92830.1"/>
    </source>
</evidence>
<evidence type="ECO:0000256" key="1">
    <source>
        <dbReference type="SAM" id="MobiDB-lite"/>
    </source>
</evidence>
<protein>
    <submittedName>
        <fullName evidence="2">Uncharacterized protein</fullName>
    </submittedName>
</protein>
<reference evidence="3" key="2">
    <citation type="submission" date="2015-01" db="EMBL/GenBank/DDBJ databases">
        <title>Evolutionary Origins and Diversification of the Mycorrhizal Mutualists.</title>
        <authorList>
            <consortium name="DOE Joint Genome Institute"/>
            <consortium name="Mycorrhizal Genomics Consortium"/>
            <person name="Kohler A."/>
            <person name="Kuo A."/>
            <person name="Nagy L.G."/>
            <person name="Floudas D."/>
            <person name="Copeland A."/>
            <person name="Barry K.W."/>
            <person name="Cichocki N."/>
            <person name="Veneault-Fourrey C."/>
            <person name="LaButti K."/>
            <person name="Lindquist E.A."/>
            <person name="Lipzen A."/>
            <person name="Lundell T."/>
            <person name="Morin E."/>
            <person name="Murat C."/>
            <person name="Riley R."/>
            <person name="Ohm R."/>
            <person name="Sun H."/>
            <person name="Tunlid A."/>
            <person name="Henrissat B."/>
            <person name="Grigoriev I.V."/>
            <person name="Hibbett D.S."/>
            <person name="Martin F."/>
        </authorList>
    </citation>
    <scope>NUCLEOTIDE SEQUENCE [LARGE SCALE GENOMIC DNA]</scope>
    <source>
        <strain evidence="3">Ve08.2h10</strain>
    </source>
</reference>